<gene>
    <name evidence="10" type="ORF">HaLaN_03970</name>
</gene>
<evidence type="ECO:0000256" key="6">
    <source>
        <dbReference type="ARBA" id="ARBA00023242"/>
    </source>
</evidence>
<proteinExistence type="inferred from homology"/>
<feature type="domain" description="BZIP" evidence="9">
    <location>
        <begin position="55"/>
        <end position="118"/>
    </location>
</feature>
<dbReference type="InterPro" id="IPR046347">
    <property type="entry name" value="bZIP_sf"/>
</dbReference>
<dbReference type="Gene3D" id="1.20.5.170">
    <property type="match status" value="1"/>
</dbReference>
<dbReference type="SMART" id="SM00338">
    <property type="entry name" value="BRLZ"/>
    <property type="match status" value="1"/>
</dbReference>
<evidence type="ECO:0000313" key="11">
    <source>
        <dbReference type="Proteomes" id="UP000485058"/>
    </source>
</evidence>
<keyword evidence="6" id="KW-0539">Nucleus</keyword>
<accession>A0A699YI81</accession>
<keyword evidence="11" id="KW-1185">Reference proteome</keyword>
<organism evidence="10 11">
    <name type="scientific">Haematococcus lacustris</name>
    <name type="common">Green alga</name>
    <name type="synonym">Haematococcus pluvialis</name>
    <dbReference type="NCBI Taxonomy" id="44745"/>
    <lineage>
        <taxon>Eukaryota</taxon>
        <taxon>Viridiplantae</taxon>
        <taxon>Chlorophyta</taxon>
        <taxon>core chlorophytes</taxon>
        <taxon>Chlorophyceae</taxon>
        <taxon>CS clade</taxon>
        <taxon>Chlamydomonadales</taxon>
        <taxon>Haematococcaceae</taxon>
        <taxon>Haematococcus</taxon>
    </lineage>
</organism>
<feature type="compositionally biased region" description="Basic and acidic residues" evidence="8">
    <location>
        <begin position="17"/>
        <end position="28"/>
    </location>
</feature>
<feature type="region of interest" description="Disordered" evidence="8">
    <location>
        <begin position="1"/>
        <end position="56"/>
    </location>
</feature>
<evidence type="ECO:0000256" key="5">
    <source>
        <dbReference type="ARBA" id="ARBA00023163"/>
    </source>
</evidence>
<evidence type="ECO:0000256" key="8">
    <source>
        <dbReference type="SAM" id="MobiDB-lite"/>
    </source>
</evidence>
<protein>
    <submittedName>
        <fullName evidence="10">Transcription factor HY5</fullName>
    </submittedName>
</protein>
<keyword evidence="3" id="KW-0805">Transcription regulation</keyword>
<dbReference type="SUPFAM" id="SSF57959">
    <property type="entry name" value="Leucine zipper domain"/>
    <property type="match status" value="1"/>
</dbReference>
<feature type="coiled-coil region" evidence="7">
    <location>
        <begin position="59"/>
        <end position="114"/>
    </location>
</feature>
<comment type="similarity">
    <text evidence="2">Belongs to the bZIP family.</text>
</comment>
<reference evidence="10 11" key="1">
    <citation type="submission" date="2020-02" db="EMBL/GenBank/DDBJ databases">
        <title>Draft genome sequence of Haematococcus lacustris strain NIES-144.</title>
        <authorList>
            <person name="Morimoto D."/>
            <person name="Nakagawa S."/>
            <person name="Yoshida T."/>
            <person name="Sawayama S."/>
        </authorList>
    </citation>
    <scope>NUCLEOTIDE SEQUENCE [LARGE SCALE GENOMIC DNA]</scope>
    <source>
        <strain evidence="10 11">NIES-144</strain>
    </source>
</reference>
<evidence type="ECO:0000256" key="3">
    <source>
        <dbReference type="ARBA" id="ARBA00023015"/>
    </source>
</evidence>
<dbReference type="AlphaFoldDB" id="A0A699YI81"/>
<dbReference type="InterPro" id="IPR004827">
    <property type="entry name" value="bZIP"/>
</dbReference>
<feature type="region of interest" description="Disordered" evidence="8">
    <location>
        <begin position="117"/>
        <end position="140"/>
    </location>
</feature>
<evidence type="ECO:0000313" key="10">
    <source>
        <dbReference type="EMBL" id="GFH08925.1"/>
    </source>
</evidence>
<evidence type="ECO:0000256" key="2">
    <source>
        <dbReference type="ARBA" id="ARBA00007163"/>
    </source>
</evidence>
<evidence type="ECO:0000256" key="4">
    <source>
        <dbReference type="ARBA" id="ARBA00023125"/>
    </source>
</evidence>
<dbReference type="InterPro" id="IPR004826">
    <property type="entry name" value="bZIP_Maf"/>
</dbReference>
<dbReference type="GO" id="GO:0003677">
    <property type="term" value="F:DNA binding"/>
    <property type="evidence" value="ECO:0007669"/>
    <property type="project" value="UniProtKB-KW"/>
</dbReference>
<evidence type="ECO:0000256" key="1">
    <source>
        <dbReference type="ARBA" id="ARBA00004123"/>
    </source>
</evidence>
<comment type="caution">
    <text evidence="10">The sequence shown here is derived from an EMBL/GenBank/DDBJ whole genome shotgun (WGS) entry which is preliminary data.</text>
</comment>
<dbReference type="Pfam" id="PF03131">
    <property type="entry name" value="bZIP_Maf"/>
    <property type="match status" value="1"/>
</dbReference>
<dbReference type="PANTHER" id="PTHR47416:SF8">
    <property type="entry name" value="BASIC-LEUCINE ZIPPER TRANSCRIPTION FACTOR E-RELATED"/>
    <property type="match status" value="1"/>
</dbReference>
<keyword evidence="5" id="KW-0804">Transcription</keyword>
<evidence type="ECO:0000256" key="7">
    <source>
        <dbReference type="SAM" id="Coils"/>
    </source>
</evidence>
<dbReference type="GO" id="GO:0003700">
    <property type="term" value="F:DNA-binding transcription factor activity"/>
    <property type="evidence" value="ECO:0007669"/>
    <property type="project" value="InterPro"/>
</dbReference>
<sequence>MCHRQQLIAQKRAKGQAHKESLAVEKRQRVCTQQSEETEDSEDERMAAAGDPVKDKQKLKRLLRNRVSAQQARERKKQHLNELEEQAQLQAARIEQLNSQLAAVRAEADGMRRIIGSMKGASALPPGHHDGRPRQPPLLL</sequence>
<dbReference type="PANTHER" id="PTHR47416">
    <property type="entry name" value="BASIC-LEUCINE ZIPPER TRANSCRIPTION FACTOR F-RELATED"/>
    <property type="match status" value="1"/>
</dbReference>
<name>A0A699YI81_HAELA</name>
<keyword evidence="4" id="KW-0238">DNA-binding</keyword>
<keyword evidence="7" id="KW-0175">Coiled coil</keyword>
<dbReference type="PROSITE" id="PS50217">
    <property type="entry name" value="BZIP"/>
    <property type="match status" value="1"/>
</dbReference>
<evidence type="ECO:0000259" key="9">
    <source>
        <dbReference type="PROSITE" id="PS50217"/>
    </source>
</evidence>
<dbReference type="EMBL" id="BLLF01000195">
    <property type="protein sequence ID" value="GFH08925.1"/>
    <property type="molecule type" value="Genomic_DNA"/>
</dbReference>
<dbReference type="Proteomes" id="UP000485058">
    <property type="component" value="Unassembled WGS sequence"/>
</dbReference>
<dbReference type="GO" id="GO:0005634">
    <property type="term" value="C:nucleus"/>
    <property type="evidence" value="ECO:0007669"/>
    <property type="project" value="UniProtKB-SubCell"/>
</dbReference>
<dbReference type="PROSITE" id="PS00036">
    <property type="entry name" value="BZIP_BASIC"/>
    <property type="match status" value="1"/>
</dbReference>
<comment type="subcellular location">
    <subcellularLocation>
        <location evidence="1">Nucleus</location>
    </subcellularLocation>
</comment>